<keyword evidence="3" id="KW-1185">Reference proteome</keyword>
<comment type="caution">
    <text evidence="2">The sequence shown here is derived from an EMBL/GenBank/DDBJ whole genome shotgun (WGS) entry which is preliminary data.</text>
</comment>
<evidence type="ECO:0000313" key="2">
    <source>
        <dbReference type="EMBL" id="TQL32305.1"/>
    </source>
</evidence>
<accession>A0A542X8Y8</accession>
<evidence type="ECO:0000313" key="3">
    <source>
        <dbReference type="Proteomes" id="UP000318336"/>
    </source>
</evidence>
<dbReference type="OrthoDB" id="7376174at2"/>
<dbReference type="AlphaFoldDB" id="A0A542X8Y8"/>
<dbReference type="Pfam" id="PF10944">
    <property type="entry name" value="DUF2630"/>
    <property type="match status" value="1"/>
</dbReference>
<gene>
    <name evidence="2" type="ORF">FB554_0426</name>
</gene>
<organism evidence="2 3">
    <name type="scientific">Barrientosiimonas humi</name>
    <dbReference type="NCBI Taxonomy" id="999931"/>
    <lineage>
        <taxon>Bacteria</taxon>
        <taxon>Bacillati</taxon>
        <taxon>Actinomycetota</taxon>
        <taxon>Actinomycetes</taxon>
        <taxon>Micrococcales</taxon>
        <taxon>Dermacoccaceae</taxon>
        <taxon>Barrientosiimonas</taxon>
    </lineage>
</organism>
<protein>
    <submittedName>
        <fullName evidence="2">Uncharacterized protein DUF2630</fullName>
    </submittedName>
</protein>
<dbReference type="Proteomes" id="UP000318336">
    <property type="component" value="Unassembled WGS sequence"/>
</dbReference>
<dbReference type="InterPro" id="IPR020311">
    <property type="entry name" value="Uncharacterised_Rv0898c"/>
</dbReference>
<reference evidence="2 3" key="1">
    <citation type="submission" date="2019-06" db="EMBL/GenBank/DDBJ databases">
        <title>Sequencing the genomes of 1000 actinobacteria strains.</title>
        <authorList>
            <person name="Klenk H.-P."/>
        </authorList>
    </citation>
    <scope>NUCLEOTIDE SEQUENCE [LARGE SCALE GENOMIC DNA]</scope>
    <source>
        <strain evidence="2 3">DSM 24617</strain>
    </source>
</reference>
<feature type="region of interest" description="Disordered" evidence="1">
    <location>
        <begin position="60"/>
        <end position="81"/>
    </location>
</feature>
<proteinExistence type="predicted"/>
<dbReference type="EMBL" id="VFOK01000001">
    <property type="protein sequence ID" value="TQL32305.1"/>
    <property type="molecule type" value="Genomic_DNA"/>
</dbReference>
<evidence type="ECO:0000256" key="1">
    <source>
        <dbReference type="SAM" id="MobiDB-lite"/>
    </source>
</evidence>
<dbReference type="RefSeq" id="WP_142004424.1">
    <property type="nucleotide sequence ID" value="NZ_CAJTBP010000001.1"/>
</dbReference>
<name>A0A542X8Y8_9MICO</name>
<sequence length="81" mass="9348">MSDPDIHTRIKDLVDAEHQLRSQLGKGEISAADEQRKLADIERQLDQCWDLLRQRDAKREFGEPASEAEVRPQSVVENYES</sequence>